<dbReference type="EMBL" id="FIGO01000004">
    <property type="protein sequence ID" value="CYU67498.1"/>
    <property type="molecule type" value="Genomic_DNA"/>
</dbReference>
<proteinExistence type="predicted"/>
<dbReference type="AlphaFoldDB" id="A0A0Z8ESU0"/>
<protein>
    <submittedName>
        <fullName evidence="1">Uncharacterized protein</fullName>
    </submittedName>
</protein>
<evidence type="ECO:0000313" key="2">
    <source>
        <dbReference type="Proteomes" id="UP000073485"/>
    </source>
</evidence>
<gene>
    <name evidence="1" type="ORF">ERS132410_00799</name>
</gene>
<name>A0A0Z8ESU0_STRSU</name>
<dbReference type="Proteomes" id="UP000073485">
    <property type="component" value="Unassembled WGS sequence"/>
</dbReference>
<reference evidence="1 2" key="1">
    <citation type="submission" date="2016-02" db="EMBL/GenBank/DDBJ databases">
        <authorList>
            <consortium name="Pathogen Informatics"/>
        </authorList>
    </citation>
    <scope>NUCLEOTIDE SEQUENCE [LARGE SCALE GENOMIC DNA]</scope>
    <source>
        <strain evidence="1 2">LSS48</strain>
    </source>
</reference>
<sequence>MAKTYTLTEEELEALIKARMEHKPITPQGLFNPVAFEGNELLEINQKYPEVVARLSQNWRVKSVNPVGFIYTNKPRHNEVIDETNYHTLTFGQIHNSVRSLVLNVFGKSNNRDLTEEEYEMAQELYTELKEWYIRAYDKRLEVLES</sequence>
<accession>A0A0Z8ESU0</accession>
<evidence type="ECO:0000313" key="1">
    <source>
        <dbReference type="EMBL" id="CYU67498.1"/>
    </source>
</evidence>
<dbReference type="RefSeq" id="WP_044765038.1">
    <property type="nucleotide sequence ID" value="NZ_CEHU01000009.1"/>
</dbReference>
<organism evidence="1 2">
    <name type="scientific">Streptococcus suis</name>
    <dbReference type="NCBI Taxonomy" id="1307"/>
    <lineage>
        <taxon>Bacteria</taxon>
        <taxon>Bacillati</taxon>
        <taxon>Bacillota</taxon>
        <taxon>Bacilli</taxon>
        <taxon>Lactobacillales</taxon>
        <taxon>Streptococcaceae</taxon>
        <taxon>Streptococcus</taxon>
    </lineage>
</organism>